<feature type="transmembrane region" description="Helical" evidence="6">
    <location>
        <begin position="370"/>
        <end position="388"/>
    </location>
</feature>
<evidence type="ECO:0000259" key="7">
    <source>
        <dbReference type="Pfam" id="PF01699"/>
    </source>
</evidence>
<protein>
    <submittedName>
        <fullName evidence="8">Calcium:proton antiporter</fullName>
    </submittedName>
</protein>
<feature type="transmembrane region" description="Helical" evidence="6">
    <location>
        <begin position="272"/>
        <end position="291"/>
    </location>
</feature>
<feature type="transmembrane region" description="Helical" evidence="6">
    <location>
        <begin position="95"/>
        <end position="117"/>
    </location>
</feature>
<feature type="transmembrane region" description="Helical" evidence="6">
    <location>
        <begin position="29"/>
        <end position="48"/>
    </location>
</feature>
<keyword evidence="2 6" id="KW-0812">Transmembrane</keyword>
<dbReference type="EMBL" id="JBHTCH010000014">
    <property type="protein sequence ID" value="MFC7360902.1"/>
    <property type="molecule type" value="Genomic_DNA"/>
</dbReference>
<evidence type="ECO:0000256" key="6">
    <source>
        <dbReference type="SAM" id="Phobius"/>
    </source>
</evidence>
<feature type="region of interest" description="Disordered" evidence="5">
    <location>
        <begin position="214"/>
        <end position="235"/>
    </location>
</feature>
<keyword evidence="4 6" id="KW-0472">Membrane</keyword>
<name>A0ABW2N4Y4_9ACTN</name>
<feature type="transmembrane region" description="Helical" evidence="6">
    <location>
        <begin position="60"/>
        <end position="83"/>
    </location>
</feature>
<keyword evidence="9" id="KW-1185">Reference proteome</keyword>
<evidence type="ECO:0000256" key="5">
    <source>
        <dbReference type="SAM" id="MobiDB-lite"/>
    </source>
</evidence>
<gene>
    <name evidence="8" type="ORF">ACFQO6_11525</name>
</gene>
<dbReference type="PANTHER" id="PTHR37958">
    <property type="entry name" value="SODIUM-POTASSIUM/PROTON ANTIPORTER CHAA"/>
    <property type="match status" value="1"/>
</dbReference>
<evidence type="ECO:0000256" key="2">
    <source>
        <dbReference type="ARBA" id="ARBA00022692"/>
    </source>
</evidence>
<evidence type="ECO:0000256" key="1">
    <source>
        <dbReference type="ARBA" id="ARBA00004141"/>
    </source>
</evidence>
<feature type="transmembrane region" description="Helical" evidence="6">
    <location>
        <begin position="346"/>
        <end position="363"/>
    </location>
</feature>
<proteinExistence type="predicted"/>
<evidence type="ECO:0000313" key="8">
    <source>
        <dbReference type="EMBL" id="MFC7360902.1"/>
    </source>
</evidence>
<feature type="transmembrane region" description="Helical" evidence="6">
    <location>
        <begin position="312"/>
        <end position="334"/>
    </location>
</feature>
<evidence type="ECO:0000256" key="3">
    <source>
        <dbReference type="ARBA" id="ARBA00022989"/>
    </source>
</evidence>
<evidence type="ECO:0000313" key="9">
    <source>
        <dbReference type="Proteomes" id="UP001596524"/>
    </source>
</evidence>
<organism evidence="8 9">
    <name type="scientific">Nocardioides astragali</name>
    <dbReference type="NCBI Taxonomy" id="1776736"/>
    <lineage>
        <taxon>Bacteria</taxon>
        <taxon>Bacillati</taxon>
        <taxon>Actinomycetota</taxon>
        <taxon>Actinomycetes</taxon>
        <taxon>Propionibacteriales</taxon>
        <taxon>Nocardioidaceae</taxon>
        <taxon>Nocardioides</taxon>
    </lineage>
</organism>
<feature type="transmembrane region" description="Helical" evidence="6">
    <location>
        <begin position="129"/>
        <end position="149"/>
    </location>
</feature>
<keyword evidence="3 6" id="KW-1133">Transmembrane helix</keyword>
<accession>A0ABW2N4Y4</accession>
<feature type="domain" description="Sodium/calcium exchanger membrane region" evidence="7">
    <location>
        <begin position="245"/>
        <end position="386"/>
    </location>
</feature>
<feature type="domain" description="Sodium/calcium exchanger membrane region" evidence="7">
    <location>
        <begin position="29"/>
        <end position="182"/>
    </location>
</feature>
<dbReference type="InterPro" id="IPR004837">
    <property type="entry name" value="NaCa_Exmemb"/>
</dbReference>
<sequence>MPRLSWTTVTPLLAAVALVLTWGRHPGSLVLAVLALLLVGAVLAAVHHAEVVAHRVGEPYGSLVLAVAVTIIEVGLIVTLMVTTDKDTAGLARDTVFAAVMITVNGIVGISLLVGALKHHLAVFNPEGTGAALATVIALAVLCLVVPSVTTSEPGPEFTGAQLTFAAIASLALYGMFVFTQTIRHRDFFLPVTQGGHSPLVTSAGEAAAHRAAGGDSAGSFEHDPVDLDEDGHADPPTDRAAYTSLALLVASLVAVVGLAKIESPAIESGVAALGFPHAVVGVVIALLVLAPETIAAVRAATRNRVQVSLNLALGSAMASIGLTIPAIAVASLWLDGPLELGLNQLQSVLLLLTAAVAILTVVPGRAKPLQGGVHLVLLAAFLFLTVAP</sequence>
<dbReference type="Pfam" id="PF01699">
    <property type="entry name" value="Na_Ca_ex"/>
    <property type="match status" value="2"/>
</dbReference>
<dbReference type="RefSeq" id="WP_255888577.1">
    <property type="nucleotide sequence ID" value="NZ_JAFMZM010000001.1"/>
</dbReference>
<evidence type="ECO:0000256" key="4">
    <source>
        <dbReference type="ARBA" id="ARBA00023136"/>
    </source>
</evidence>
<feature type="transmembrane region" description="Helical" evidence="6">
    <location>
        <begin position="241"/>
        <end position="260"/>
    </location>
</feature>
<dbReference type="Proteomes" id="UP001596524">
    <property type="component" value="Unassembled WGS sequence"/>
</dbReference>
<dbReference type="InterPro" id="IPR052946">
    <property type="entry name" value="Alkaline_pH_Ca-Antiporter"/>
</dbReference>
<feature type="compositionally biased region" description="Basic and acidic residues" evidence="5">
    <location>
        <begin position="221"/>
        <end position="235"/>
    </location>
</feature>
<dbReference type="PANTHER" id="PTHR37958:SF1">
    <property type="entry name" value="SODIUM-POTASSIUM_PROTON ANTIPORTER CHAA"/>
    <property type="match status" value="1"/>
</dbReference>
<comment type="subcellular location">
    <subcellularLocation>
        <location evidence="1">Membrane</location>
        <topology evidence="1">Multi-pass membrane protein</topology>
    </subcellularLocation>
</comment>
<feature type="transmembrane region" description="Helical" evidence="6">
    <location>
        <begin position="161"/>
        <end position="179"/>
    </location>
</feature>
<reference evidence="9" key="1">
    <citation type="journal article" date="2019" name="Int. J. Syst. Evol. Microbiol.">
        <title>The Global Catalogue of Microorganisms (GCM) 10K type strain sequencing project: providing services to taxonomists for standard genome sequencing and annotation.</title>
        <authorList>
            <consortium name="The Broad Institute Genomics Platform"/>
            <consortium name="The Broad Institute Genome Sequencing Center for Infectious Disease"/>
            <person name="Wu L."/>
            <person name="Ma J."/>
        </authorList>
    </citation>
    <scope>NUCLEOTIDE SEQUENCE [LARGE SCALE GENOMIC DNA]</scope>
    <source>
        <strain evidence="9">FCH27</strain>
    </source>
</reference>
<comment type="caution">
    <text evidence="8">The sequence shown here is derived from an EMBL/GenBank/DDBJ whole genome shotgun (WGS) entry which is preliminary data.</text>
</comment>